<protein>
    <submittedName>
        <fullName evidence="7">Ca2+:H+ antiporter</fullName>
    </submittedName>
</protein>
<keyword evidence="4 5" id="KW-0472">Membrane</keyword>
<feature type="transmembrane region" description="Helical" evidence="5">
    <location>
        <begin position="174"/>
        <end position="195"/>
    </location>
</feature>
<evidence type="ECO:0000256" key="5">
    <source>
        <dbReference type="SAM" id="Phobius"/>
    </source>
</evidence>
<sequence length="372" mass="39279">MRKTRFGAYAYVFPLLAMVLAIVLTVVPALAPDTTVAGTTNLLEIVGGTLAMVFLCGSSFSAVAHADVAAARLGQPYGTLVLTLSVTLIEVSVIASMMLHGTGNPTLVRESVFSVIMIVSTGIIGLCLLLGSLKHREQVIQQQGVAGFLSVMIGLGVMLLILPTETRDGASGQFTPFQLGFMAFIAVALYAAFLYMQTVRYTEHFVGQEGAHHEDQRPSLGRFLRSVVMLLVSLAGVISLSGHVAGSFEDFLSLFPLADPDAVTGALVATLLLMPEGISAVRAASRNQLQHSLNIALGSALASIALTIPAMAAISMMLGLPMVLGLDPEDRTMMLLTFVIAIVSFGTGRTNALNGIVHLILFCVYVMLTIVP</sequence>
<feature type="transmembrane region" description="Helical" evidence="5">
    <location>
        <begin position="293"/>
        <end position="320"/>
    </location>
</feature>
<feature type="transmembrane region" description="Helical" evidence="5">
    <location>
        <begin position="262"/>
        <end position="281"/>
    </location>
</feature>
<comment type="subcellular location">
    <subcellularLocation>
        <location evidence="1">Membrane</location>
        <topology evidence="1">Multi-pass membrane protein</topology>
    </subcellularLocation>
</comment>
<dbReference type="Proteomes" id="UP001241747">
    <property type="component" value="Unassembled WGS sequence"/>
</dbReference>
<feature type="transmembrane region" description="Helical" evidence="5">
    <location>
        <begin position="111"/>
        <end position="133"/>
    </location>
</feature>
<feature type="domain" description="Sodium/calcium exchanger membrane region" evidence="6">
    <location>
        <begin position="226"/>
        <end position="370"/>
    </location>
</feature>
<dbReference type="PANTHER" id="PTHR37958:SF1">
    <property type="entry name" value="SODIUM-POTASSIUM_PROTON ANTIPORTER CHAA"/>
    <property type="match status" value="1"/>
</dbReference>
<dbReference type="RefSeq" id="WP_237346450.1">
    <property type="nucleotide sequence ID" value="NZ_JABWGX010000019.1"/>
</dbReference>
<feature type="transmembrane region" description="Helical" evidence="5">
    <location>
        <begin position="223"/>
        <end position="242"/>
    </location>
</feature>
<dbReference type="PANTHER" id="PTHR37958">
    <property type="entry name" value="SODIUM-POTASSIUM/PROTON ANTIPORTER CHAA"/>
    <property type="match status" value="1"/>
</dbReference>
<feature type="transmembrane region" description="Helical" evidence="5">
    <location>
        <begin position="355"/>
        <end position="371"/>
    </location>
</feature>
<feature type="transmembrane region" description="Helical" evidence="5">
    <location>
        <begin position="77"/>
        <end position="99"/>
    </location>
</feature>
<dbReference type="Gene3D" id="1.20.1420.30">
    <property type="entry name" value="NCX, central ion-binding region"/>
    <property type="match status" value="1"/>
</dbReference>
<dbReference type="InterPro" id="IPR044880">
    <property type="entry name" value="NCX_ion-bd_dom_sf"/>
</dbReference>
<evidence type="ECO:0000256" key="4">
    <source>
        <dbReference type="ARBA" id="ARBA00023136"/>
    </source>
</evidence>
<dbReference type="Pfam" id="PF01699">
    <property type="entry name" value="Na_Ca_ex"/>
    <property type="match status" value="2"/>
</dbReference>
<feature type="transmembrane region" description="Helical" evidence="5">
    <location>
        <begin position="43"/>
        <end position="65"/>
    </location>
</feature>
<feature type="transmembrane region" description="Helical" evidence="5">
    <location>
        <begin position="332"/>
        <end position="348"/>
    </location>
</feature>
<reference evidence="7 8" key="1">
    <citation type="submission" date="2023-07" db="EMBL/GenBank/DDBJ databases">
        <title>Genomic Encyclopedia of Type Strains, Phase IV (KMG-IV): sequencing the most valuable type-strain genomes for metagenomic binning, comparative biology and taxonomic classification.</title>
        <authorList>
            <person name="Goeker M."/>
        </authorList>
    </citation>
    <scope>NUCLEOTIDE SEQUENCE [LARGE SCALE GENOMIC DNA]</scope>
    <source>
        <strain evidence="7 8">DSM 3770</strain>
    </source>
</reference>
<organism evidence="7 8">
    <name type="scientific">Xanthobacter agilis</name>
    <dbReference type="NCBI Taxonomy" id="47492"/>
    <lineage>
        <taxon>Bacteria</taxon>
        <taxon>Pseudomonadati</taxon>
        <taxon>Pseudomonadota</taxon>
        <taxon>Alphaproteobacteria</taxon>
        <taxon>Hyphomicrobiales</taxon>
        <taxon>Xanthobacteraceae</taxon>
        <taxon>Xanthobacter</taxon>
    </lineage>
</organism>
<evidence type="ECO:0000256" key="3">
    <source>
        <dbReference type="ARBA" id="ARBA00022989"/>
    </source>
</evidence>
<gene>
    <name evidence="7" type="ORF">QOZ94_001494</name>
</gene>
<feature type="transmembrane region" description="Helical" evidence="5">
    <location>
        <begin position="12"/>
        <end position="31"/>
    </location>
</feature>
<evidence type="ECO:0000313" key="7">
    <source>
        <dbReference type="EMBL" id="MDQ0504712.1"/>
    </source>
</evidence>
<proteinExistence type="predicted"/>
<evidence type="ECO:0000256" key="2">
    <source>
        <dbReference type="ARBA" id="ARBA00022692"/>
    </source>
</evidence>
<keyword evidence="3 5" id="KW-1133">Transmembrane helix</keyword>
<evidence type="ECO:0000259" key="6">
    <source>
        <dbReference type="Pfam" id="PF01699"/>
    </source>
</evidence>
<dbReference type="InterPro" id="IPR004837">
    <property type="entry name" value="NaCa_Exmemb"/>
</dbReference>
<feature type="domain" description="Sodium/calcium exchanger membrane region" evidence="6">
    <location>
        <begin position="46"/>
        <end position="198"/>
    </location>
</feature>
<dbReference type="EMBL" id="JAUSVY010000003">
    <property type="protein sequence ID" value="MDQ0504712.1"/>
    <property type="molecule type" value="Genomic_DNA"/>
</dbReference>
<comment type="caution">
    <text evidence="7">The sequence shown here is derived from an EMBL/GenBank/DDBJ whole genome shotgun (WGS) entry which is preliminary data.</text>
</comment>
<accession>A0ABU0LC37</accession>
<keyword evidence="2 5" id="KW-0812">Transmembrane</keyword>
<evidence type="ECO:0000313" key="8">
    <source>
        <dbReference type="Proteomes" id="UP001241747"/>
    </source>
</evidence>
<name>A0ABU0LC37_XANAG</name>
<dbReference type="InterPro" id="IPR052946">
    <property type="entry name" value="Alkaline_pH_Ca-Antiporter"/>
</dbReference>
<keyword evidence="8" id="KW-1185">Reference proteome</keyword>
<evidence type="ECO:0000256" key="1">
    <source>
        <dbReference type="ARBA" id="ARBA00004141"/>
    </source>
</evidence>
<feature type="transmembrane region" description="Helical" evidence="5">
    <location>
        <begin position="145"/>
        <end position="162"/>
    </location>
</feature>